<keyword evidence="3" id="KW-1185">Reference proteome</keyword>
<dbReference type="Pfam" id="PF10294">
    <property type="entry name" value="Methyltransf_16"/>
    <property type="match status" value="1"/>
</dbReference>
<dbReference type="PANTHER" id="PTHR14614:SF104">
    <property type="entry name" value="N-METHYLTRANSFERASE, PUTATIVE (AFU_ORTHOLOGUE AFUA_1G17750)-RELATED"/>
    <property type="match status" value="1"/>
</dbReference>
<dbReference type="Gene3D" id="3.40.50.150">
    <property type="entry name" value="Vaccinia Virus protein VP39"/>
    <property type="match status" value="1"/>
</dbReference>
<gene>
    <name evidence="2" type="ORF">B7463_g3117</name>
</gene>
<reference evidence="2 3" key="1">
    <citation type="submission" date="2018-05" db="EMBL/GenBank/DDBJ databases">
        <title>Draft genome sequence of Scytalidium lignicola DSM 105466, a ubiquitous saprotrophic fungus.</title>
        <authorList>
            <person name="Buettner E."/>
            <person name="Gebauer A.M."/>
            <person name="Hofrichter M."/>
            <person name="Liers C."/>
            <person name="Kellner H."/>
        </authorList>
    </citation>
    <scope>NUCLEOTIDE SEQUENCE [LARGE SCALE GENOMIC DNA]</scope>
    <source>
        <strain evidence="2 3">DSM 105466</strain>
    </source>
</reference>
<dbReference type="OrthoDB" id="407325at2759"/>
<evidence type="ECO:0000256" key="1">
    <source>
        <dbReference type="SAM" id="MobiDB-lite"/>
    </source>
</evidence>
<dbReference type="OMA" id="RARWCIV"/>
<sequence length="319" mass="36183">MLTDRIRLTGPESTEPEDYLSSSLAVIFPDDIPNQHGDRDSGVIYSSTRFGDVELSLADPEGEDSRKLFSHFLWNAGVQTALFLEGDYEEEEGDSDGNRHENSARPPFLSKDFPEPVWDVMGLDVLELGAGTGLAGMIAALMGARRVVLSDYPAPEILANLRANVSRNIDRRRKKQLSQPEAGSEDTQASPIAETAVHGHEWGVLTDDFSVQNKESFERLIVADCLWMPWQHDNLLASIRWFMKENGRAWVVAGFHTGREKMAGFFREERLKQAGLEIEKVWERNAEGREREWVFDRGIEDVTARKRWLVIAVLKRRNQ</sequence>
<comment type="caution">
    <text evidence="2">The sequence shown here is derived from an EMBL/GenBank/DDBJ whole genome shotgun (WGS) entry which is preliminary data.</text>
</comment>
<evidence type="ECO:0008006" key="4">
    <source>
        <dbReference type="Google" id="ProtNLM"/>
    </source>
</evidence>
<feature type="non-terminal residue" evidence="2">
    <location>
        <position position="319"/>
    </location>
</feature>
<organism evidence="2 3">
    <name type="scientific">Scytalidium lignicola</name>
    <name type="common">Hyphomycete</name>
    <dbReference type="NCBI Taxonomy" id="5539"/>
    <lineage>
        <taxon>Eukaryota</taxon>
        <taxon>Fungi</taxon>
        <taxon>Dikarya</taxon>
        <taxon>Ascomycota</taxon>
        <taxon>Pezizomycotina</taxon>
        <taxon>Leotiomycetes</taxon>
        <taxon>Leotiomycetes incertae sedis</taxon>
        <taxon>Scytalidium</taxon>
    </lineage>
</organism>
<dbReference type="AlphaFoldDB" id="A0A3E2HJJ9"/>
<protein>
    <recommendedName>
        <fullName evidence="4">Nicotinamide N-methyltransferase</fullName>
    </recommendedName>
</protein>
<feature type="non-terminal residue" evidence="2">
    <location>
        <position position="1"/>
    </location>
</feature>
<proteinExistence type="predicted"/>
<dbReference type="EMBL" id="NCSJ02000039">
    <property type="protein sequence ID" value="RFU33231.1"/>
    <property type="molecule type" value="Genomic_DNA"/>
</dbReference>
<feature type="region of interest" description="Disordered" evidence="1">
    <location>
        <begin position="170"/>
        <end position="193"/>
    </location>
</feature>
<dbReference type="PANTHER" id="PTHR14614">
    <property type="entry name" value="HEPATOCELLULAR CARCINOMA-ASSOCIATED ANTIGEN"/>
    <property type="match status" value="1"/>
</dbReference>
<dbReference type="GO" id="GO:0005737">
    <property type="term" value="C:cytoplasm"/>
    <property type="evidence" value="ECO:0007669"/>
    <property type="project" value="TreeGrafter"/>
</dbReference>
<accession>A0A3E2HJJ9</accession>
<evidence type="ECO:0000313" key="2">
    <source>
        <dbReference type="EMBL" id="RFU33231.1"/>
    </source>
</evidence>
<dbReference type="Proteomes" id="UP000258309">
    <property type="component" value="Unassembled WGS sequence"/>
</dbReference>
<feature type="compositionally biased region" description="Polar residues" evidence="1">
    <location>
        <begin position="177"/>
        <end position="190"/>
    </location>
</feature>
<dbReference type="GO" id="GO:0008757">
    <property type="term" value="F:S-adenosylmethionine-dependent methyltransferase activity"/>
    <property type="evidence" value="ECO:0007669"/>
    <property type="project" value="UniProtKB-ARBA"/>
</dbReference>
<dbReference type="InterPro" id="IPR029063">
    <property type="entry name" value="SAM-dependent_MTases_sf"/>
</dbReference>
<dbReference type="SUPFAM" id="SSF53335">
    <property type="entry name" value="S-adenosyl-L-methionine-dependent methyltransferases"/>
    <property type="match status" value="1"/>
</dbReference>
<name>A0A3E2HJJ9_SCYLI</name>
<evidence type="ECO:0000313" key="3">
    <source>
        <dbReference type="Proteomes" id="UP000258309"/>
    </source>
</evidence>
<feature type="region of interest" description="Disordered" evidence="1">
    <location>
        <begin position="89"/>
        <end position="108"/>
    </location>
</feature>
<dbReference type="InterPro" id="IPR019410">
    <property type="entry name" value="Methyltransf_16"/>
</dbReference>